<dbReference type="GO" id="GO:0003824">
    <property type="term" value="F:catalytic activity"/>
    <property type="evidence" value="ECO:0007669"/>
    <property type="project" value="InterPro"/>
</dbReference>
<dbReference type="GeneID" id="107788923"/>
<dbReference type="CDD" id="cd09076">
    <property type="entry name" value="L1-EN"/>
    <property type="match status" value="1"/>
</dbReference>
<name>A0A1S3ZNN8_TOBAC</name>
<dbReference type="InterPro" id="IPR005135">
    <property type="entry name" value="Endo/exonuclease/phosphatase"/>
</dbReference>
<evidence type="ECO:0000313" key="2">
    <source>
        <dbReference type="RefSeq" id="XP_016466155.1"/>
    </source>
</evidence>
<proteinExistence type="predicted"/>
<dbReference type="Gene3D" id="3.60.10.10">
    <property type="entry name" value="Endonuclease/exonuclease/phosphatase"/>
    <property type="match status" value="1"/>
</dbReference>
<sequence>MAKGATTLRVGSWNIGILTGKSVELGKILEKRKINIACVHETRWEGDKVRDIDKFKLWYSGRVGGRNKLCILVDEDLRELVVEDRRVNDRLMTINLVVGSFTLNIISAYAPQAGLYEEVKRRFRKDLDEMVRGIPHTEKFFIGGDFNGHIGATSEGYDDVHSGFGFGDRNGGGTSLLDFARAFDLVIANSSFLNKREHLVTFRSLVPETQIDYLLYRKSDRSLYTDCKVILSENLSTLQRLLVMDLEIMRKRRKREMYNQYSIKWGALTEDKAQELGVKLLTMGVWRSSGNASAMWTTTAQYIREAAREIRVDGVEGAMRKMSRGKATRPDEIPVKFWKSTGKAGLEWLTS</sequence>
<dbReference type="InterPro" id="IPR036691">
    <property type="entry name" value="Endo/exonu/phosph_ase_sf"/>
</dbReference>
<dbReference type="RefSeq" id="XP_016466155.1">
    <property type="nucleotide sequence ID" value="XM_016610669.1"/>
</dbReference>
<dbReference type="PaxDb" id="4097-A0A1S3ZNN8"/>
<dbReference type="AlphaFoldDB" id="A0A1S3ZNN8"/>
<dbReference type="PANTHER" id="PTHR23227:SF67">
    <property type="entry name" value="CRANIOFACIAL DEVELOPMENT PROTEIN 2-LIKE"/>
    <property type="match status" value="1"/>
</dbReference>
<dbReference type="OrthoDB" id="1902296at2759"/>
<reference evidence="1" key="1">
    <citation type="journal article" date="2014" name="Nat. Commun.">
        <title>The tobacco genome sequence and its comparison with those of tomato and potato.</title>
        <authorList>
            <person name="Sierro N."/>
            <person name="Battey J.N."/>
            <person name="Ouadi S."/>
            <person name="Bakaher N."/>
            <person name="Bovet L."/>
            <person name="Willig A."/>
            <person name="Goepfert S."/>
            <person name="Peitsch M.C."/>
            <person name="Ivanov N.V."/>
        </authorList>
    </citation>
    <scope>NUCLEOTIDE SEQUENCE [LARGE SCALE GENOMIC DNA]</scope>
</reference>
<protein>
    <submittedName>
        <fullName evidence="2">Craniofacial development protein 2-like</fullName>
    </submittedName>
</protein>
<dbReference type="PANTHER" id="PTHR23227">
    <property type="entry name" value="BUCENTAUR RELATED"/>
    <property type="match status" value="1"/>
</dbReference>
<dbReference type="KEGG" id="nta:107788923"/>
<dbReference type="InterPro" id="IPR027124">
    <property type="entry name" value="Swc5/CFDP1/2"/>
</dbReference>
<organism evidence="1 2">
    <name type="scientific">Nicotiana tabacum</name>
    <name type="common">Common tobacco</name>
    <dbReference type="NCBI Taxonomy" id="4097"/>
    <lineage>
        <taxon>Eukaryota</taxon>
        <taxon>Viridiplantae</taxon>
        <taxon>Streptophyta</taxon>
        <taxon>Embryophyta</taxon>
        <taxon>Tracheophyta</taxon>
        <taxon>Spermatophyta</taxon>
        <taxon>Magnoliopsida</taxon>
        <taxon>eudicotyledons</taxon>
        <taxon>Gunneridae</taxon>
        <taxon>Pentapetalae</taxon>
        <taxon>asterids</taxon>
        <taxon>lamiids</taxon>
        <taxon>Solanales</taxon>
        <taxon>Solanaceae</taxon>
        <taxon>Nicotianoideae</taxon>
        <taxon>Nicotianeae</taxon>
        <taxon>Nicotiana</taxon>
    </lineage>
</organism>
<reference evidence="2" key="2">
    <citation type="submission" date="2025-08" db="UniProtKB">
        <authorList>
            <consortium name="RefSeq"/>
        </authorList>
    </citation>
    <scope>IDENTIFICATION</scope>
</reference>
<keyword evidence="1" id="KW-1185">Reference proteome</keyword>
<dbReference type="Proteomes" id="UP000790787">
    <property type="component" value="Chromosome 12"/>
</dbReference>
<gene>
    <name evidence="2" type="primary">LOC107788923</name>
</gene>
<dbReference type="SUPFAM" id="SSF56219">
    <property type="entry name" value="DNase I-like"/>
    <property type="match status" value="1"/>
</dbReference>
<dbReference type="Pfam" id="PF03372">
    <property type="entry name" value="Exo_endo_phos"/>
    <property type="match status" value="1"/>
</dbReference>
<accession>A0A1S3ZNN8</accession>
<evidence type="ECO:0000313" key="1">
    <source>
        <dbReference type="Proteomes" id="UP000790787"/>
    </source>
</evidence>